<feature type="domain" description="Water stress and hypersensitive response" evidence="3">
    <location>
        <begin position="31"/>
        <end position="146"/>
    </location>
</feature>
<dbReference type="Pfam" id="PF03168">
    <property type="entry name" value="LEA_2"/>
    <property type="match status" value="1"/>
</dbReference>
<feature type="chain" id="PRO_5025056388" description="Water stress and hypersensitive response domain-containing protein" evidence="2">
    <location>
        <begin position="21"/>
        <end position="149"/>
    </location>
</feature>
<evidence type="ECO:0000313" key="4">
    <source>
        <dbReference type="EMBL" id="RKX67880.1"/>
    </source>
</evidence>
<evidence type="ECO:0000256" key="1">
    <source>
        <dbReference type="ARBA" id="ARBA00005960"/>
    </source>
</evidence>
<dbReference type="EMBL" id="QNBC01000007">
    <property type="protein sequence ID" value="RKX67880.1"/>
    <property type="molecule type" value="Genomic_DNA"/>
</dbReference>
<sequence length="149" mass="16832">MKKIFISLVFVLLFSSCSFIKSIQTVKKPDISIKGISIGAIGLTEATLHLTLSIKNKNSFSINLSKLDYNIKVNDYNVGSGIKNNLNLPASQIEVVELPVTVKYRIFPDLFKSIIQKKTLKYRVYGRGYINTSFTTFSFPYSTEKELSF</sequence>
<feature type="signal peptide" evidence="2">
    <location>
        <begin position="1"/>
        <end position="20"/>
    </location>
</feature>
<dbReference type="AlphaFoldDB" id="A0A660SD03"/>
<comment type="similarity">
    <text evidence="1">Belongs to the LEA type 2 family.</text>
</comment>
<dbReference type="GO" id="GO:0009269">
    <property type="term" value="P:response to desiccation"/>
    <property type="evidence" value="ECO:0007669"/>
    <property type="project" value="InterPro"/>
</dbReference>
<accession>A0A660SD03</accession>
<evidence type="ECO:0000259" key="3">
    <source>
        <dbReference type="SMART" id="SM00769"/>
    </source>
</evidence>
<dbReference type="Gene3D" id="2.60.40.1820">
    <property type="match status" value="1"/>
</dbReference>
<dbReference type="PANTHER" id="PTHR31459:SF2">
    <property type="entry name" value="OS03G0843300 PROTEIN"/>
    <property type="match status" value="1"/>
</dbReference>
<comment type="caution">
    <text evidence="4">The sequence shown here is derived from an EMBL/GenBank/DDBJ whole genome shotgun (WGS) entry which is preliminary data.</text>
</comment>
<reference evidence="4 5" key="1">
    <citation type="submission" date="2018-06" db="EMBL/GenBank/DDBJ databases">
        <title>Extensive metabolic versatility and redundancy in microbially diverse, dynamic hydrothermal sediments.</title>
        <authorList>
            <person name="Dombrowski N."/>
            <person name="Teske A."/>
            <person name="Baker B.J."/>
        </authorList>
    </citation>
    <scope>NUCLEOTIDE SEQUENCE [LARGE SCALE GENOMIC DNA]</scope>
    <source>
        <strain evidence="4">B35_G9</strain>
    </source>
</reference>
<dbReference type="PROSITE" id="PS51257">
    <property type="entry name" value="PROKAR_LIPOPROTEIN"/>
    <property type="match status" value="1"/>
</dbReference>
<dbReference type="InterPro" id="IPR004864">
    <property type="entry name" value="LEA_2"/>
</dbReference>
<organism evidence="4 5">
    <name type="scientific">candidate division TA06 bacterium</name>
    <dbReference type="NCBI Taxonomy" id="2250710"/>
    <lineage>
        <taxon>Bacteria</taxon>
        <taxon>Bacteria division TA06</taxon>
    </lineage>
</organism>
<evidence type="ECO:0000256" key="2">
    <source>
        <dbReference type="SAM" id="SignalP"/>
    </source>
</evidence>
<dbReference type="SUPFAM" id="SSF117070">
    <property type="entry name" value="LEA14-like"/>
    <property type="match status" value="1"/>
</dbReference>
<dbReference type="PANTHER" id="PTHR31459">
    <property type="match status" value="1"/>
</dbReference>
<proteinExistence type="inferred from homology"/>
<protein>
    <recommendedName>
        <fullName evidence="3">Water stress and hypersensitive response domain-containing protein</fullName>
    </recommendedName>
</protein>
<dbReference type="SMART" id="SM00769">
    <property type="entry name" value="WHy"/>
    <property type="match status" value="1"/>
</dbReference>
<evidence type="ECO:0000313" key="5">
    <source>
        <dbReference type="Proteomes" id="UP000282321"/>
    </source>
</evidence>
<name>A0A660SD03_UNCT6</name>
<gene>
    <name evidence="4" type="ORF">DRP44_01035</name>
</gene>
<keyword evidence="2" id="KW-0732">Signal</keyword>
<dbReference type="Proteomes" id="UP000282321">
    <property type="component" value="Unassembled WGS sequence"/>
</dbReference>
<dbReference type="InterPro" id="IPR013990">
    <property type="entry name" value="WHy-dom"/>
</dbReference>
<dbReference type="InterPro" id="IPR045043">
    <property type="entry name" value="Lea14-like"/>
</dbReference>